<keyword evidence="1" id="KW-0472">Membrane</keyword>
<sequence length="249" mass="27572">MAENHSQESSQPCETSIFYMTQKRDHLATYPRNRNKVYITVPKSTNATHPRNNVCILQPTTLFLHGNESHGMLPLIGDKDDDDTAILNRTSQQSGKSLVETTCNVKKSGVRCNLCNRTRYIILLLTLLALTATRSNEMTFNLTILCMTSNATVEGVEAVELSSHETNTVFAGGGIGAVAFVLPITYMLHRFGSQIIFSILLLLSSFGTALMPLAAYTGVPWMLCVRVIQGTVYVFLRCNLISNVISRNY</sequence>
<dbReference type="InterPro" id="IPR036259">
    <property type="entry name" value="MFS_trans_sf"/>
</dbReference>
<dbReference type="WBParaSite" id="OFLC_0000439001-mRNA-1">
    <property type="protein sequence ID" value="OFLC_0000439001-mRNA-1"/>
    <property type="gene ID" value="OFLC_0000439001"/>
</dbReference>
<dbReference type="Gene3D" id="1.20.1250.20">
    <property type="entry name" value="MFS general substrate transporter like domains"/>
    <property type="match status" value="1"/>
</dbReference>
<reference evidence="2 3" key="2">
    <citation type="submission" date="2018-11" db="EMBL/GenBank/DDBJ databases">
        <authorList>
            <consortium name="Pathogen Informatics"/>
        </authorList>
    </citation>
    <scope>NUCLEOTIDE SEQUENCE [LARGE SCALE GENOMIC DNA]</scope>
</reference>
<dbReference type="GO" id="GO:0016020">
    <property type="term" value="C:membrane"/>
    <property type="evidence" value="ECO:0007669"/>
    <property type="project" value="TreeGrafter"/>
</dbReference>
<name>A0A183HA79_9BILA</name>
<accession>A0A183HA79</accession>
<dbReference type="PANTHER" id="PTHR45757">
    <property type="entry name" value="PROTEIN CBG23364-RELATED"/>
    <property type="match status" value="1"/>
</dbReference>
<keyword evidence="3" id="KW-1185">Reference proteome</keyword>
<dbReference type="STRING" id="387005.A0A183HA79"/>
<gene>
    <name evidence="2" type="ORF">OFLC_LOCUS4391</name>
</gene>
<evidence type="ECO:0000313" key="3">
    <source>
        <dbReference type="Proteomes" id="UP000267606"/>
    </source>
</evidence>
<proteinExistence type="predicted"/>
<dbReference type="EMBL" id="UZAJ01003308">
    <property type="protein sequence ID" value="VDO39842.1"/>
    <property type="molecule type" value="Genomic_DNA"/>
</dbReference>
<organism evidence="4">
    <name type="scientific">Onchocerca flexuosa</name>
    <dbReference type="NCBI Taxonomy" id="387005"/>
    <lineage>
        <taxon>Eukaryota</taxon>
        <taxon>Metazoa</taxon>
        <taxon>Ecdysozoa</taxon>
        <taxon>Nematoda</taxon>
        <taxon>Chromadorea</taxon>
        <taxon>Rhabditida</taxon>
        <taxon>Spirurina</taxon>
        <taxon>Spiruromorpha</taxon>
        <taxon>Filarioidea</taxon>
        <taxon>Onchocercidae</taxon>
        <taxon>Onchocerca</taxon>
    </lineage>
</organism>
<evidence type="ECO:0000313" key="2">
    <source>
        <dbReference type="EMBL" id="VDO39842.1"/>
    </source>
</evidence>
<reference evidence="4" key="1">
    <citation type="submission" date="2016-06" db="UniProtKB">
        <authorList>
            <consortium name="WormBaseParasite"/>
        </authorList>
    </citation>
    <scope>IDENTIFICATION</scope>
</reference>
<protein>
    <submittedName>
        <fullName evidence="4">MFS domain-containing protein</fullName>
    </submittedName>
</protein>
<dbReference type="SUPFAM" id="SSF103473">
    <property type="entry name" value="MFS general substrate transporter"/>
    <property type="match status" value="1"/>
</dbReference>
<evidence type="ECO:0000256" key="1">
    <source>
        <dbReference type="SAM" id="Phobius"/>
    </source>
</evidence>
<evidence type="ECO:0000313" key="4">
    <source>
        <dbReference type="WBParaSite" id="OFLC_0000439001-mRNA-1"/>
    </source>
</evidence>
<keyword evidence="1" id="KW-0812">Transmembrane</keyword>
<feature type="transmembrane region" description="Helical" evidence="1">
    <location>
        <begin position="195"/>
        <end position="213"/>
    </location>
</feature>
<keyword evidence="1" id="KW-1133">Transmembrane helix</keyword>
<dbReference type="Proteomes" id="UP000267606">
    <property type="component" value="Unassembled WGS sequence"/>
</dbReference>
<dbReference type="AlphaFoldDB" id="A0A183HA79"/>
<feature type="transmembrane region" description="Helical" evidence="1">
    <location>
        <begin position="169"/>
        <end position="188"/>
    </location>
</feature>